<feature type="transmembrane region" description="Helical" evidence="7">
    <location>
        <begin position="79"/>
        <end position="97"/>
    </location>
</feature>
<organism evidence="9 10">
    <name type="scientific">Bacillus coahuilensis p1.1.43</name>
    <dbReference type="NCBI Taxonomy" id="1150625"/>
    <lineage>
        <taxon>Bacteria</taxon>
        <taxon>Bacillati</taxon>
        <taxon>Bacillota</taxon>
        <taxon>Bacilli</taxon>
        <taxon>Bacillales</taxon>
        <taxon>Bacillaceae</taxon>
        <taxon>Bacillus</taxon>
    </lineage>
</organism>
<dbReference type="PANTHER" id="PTHR30465">
    <property type="entry name" value="INNER MEMBRANE ABC TRANSPORTER"/>
    <property type="match status" value="1"/>
</dbReference>
<dbReference type="InterPro" id="IPR000515">
    <property type="entry name" value="MetI-like"/>
</dbReference>
<dbReference type="EMBL" id="LDYG01000057">
    <property type="protein sequence ID" value="KUP04044.1"/>
    <property type="molecule type" value="Genomic_DNA"/>
</dbReference>
<dbReference type="GO" id="GO:0055085">
    <property type="term" value="P:transmembrane transport"/>
    <property type="evidence" value="ECO:0007669"/>
    <property type="project" value="InterPro"/>
</dbReference>
<evidence type="ECO:0000256" key="2">
    <source>
        <dbReference type="ARBA" id="ARBA00022448"/>
    </source>
</evidence>
<evidence type="ECO:0000256" key="4">
    <source>
        <dbReference type="ARBA" id="ARBA00022692"/>
    </source>
</evidence>
<comment type="caution">
    <text evidence="9">The sequence shown here is derived from an EMBL/GenBank/DDBJ whole genome shotgun (WGS) entry which is preliminary data.</text>
</comment>
<keyword evidence="5 7" id="KW-1133">Transmembrane helix</keyword>
<dbReference type="PANTHER" id="PTHR30465:SF44">
    <property type="entry name" value="ABC-TYPE DIPEPTIDE_OLIGOPEPTIDE TRANSPORT SYSTEM, PERMEASE COMPONENT"/>
    <property type="match status" value="1"/>
</dbReference>
<keyword evidence="3" id="KW-1003">Cell membrane</keyword>
<keyword evidence="10" id="KW-1185">Reference proteome</keyword>
<accession>A0A147K438</accession>
<feature type="transmembrane region" description="Helical" evidence="7">
    <location>
        <begin position="46"/>
        <end position="73"/>
    </location>
</feature>
<dbReference type="AlphaFoldDB" id="A0A147K438"/>
<dbReference type="PATRIC" id="fig|1150625.3.peg.3539"/>
<dbReference type="InterPro" id="IPR035906">
    <property type="entry name" value="MetI-like_sf"/>
</dbReference>
<gene>
    <name evidence="9" type="ORF">Q75_16845</name>
</gene>
<evidence type="ECO:0000256" key="7">
    <source>
        <dbReference type="SAM" id="Phobius"/>
    </source>
</evidence>
<comment type="subcellular location">
    <subcellularLocation>
        <location evidence="1">Cell membrane</location>
        <topology evidence="1">Multi-pass membrane protein</topology>
    </subcellularLocation>
</comment>
<evidence type="ECO:0000313" key="9">
    <source>
        <dbReference type="EMBL" id="KUP04044.1"/>
    </source>
</evidence>
<keyword evidence="6 7" id="KW-0472">Membrane</keyword>
<name>A0A147K438_9BACI</name>
<dbReference type="GO" id="GO:0005886">
    <property type="term" value="C:plasma membrane"/>
    <property type="evidence" value="ECO:0007669"/>
    <property type="project" value="UniProtKB-SubCell"/>
</dbReference>
<evidence type="ECO:0000256" key="1">
    <source>
        <dbReference type="ARBA" id="ARBA00004651"/>
    </source>
</evidence>
<evidence type="ECO:0000313" key="10">
    <source>
        <dbReference type="Proteomes" id="UP000074108"/>
    </source>
</evidence>
<dbReference type="STRING" id="1150625.Q75_16845"/>
<keyword evidence="2" id="KW-0813">Transport</keyword>
<dbReference type="Proteomes" id="UP000074108">
    <property type="component" value="Unassembled WGS sequence"/>
</dbReference>
<evidence type="ECO:0000259" key="8">
    <source>
        <dbReference type="Pfam" id="PF00528"/>
    </source>
</evidence>
<dbReference type="Gene3D" id="1.10.3720.10">
    <property type="entry name" value="MetI-like"/>
    <property type="match status" value="1"/>
</dbReference>
<dbReference type="Pfam" id="PF00528">
    <property type="entry name" value="BPD_transp_1"/>
    <property type="match status" value="1"/>
</dbReference>
<dbReference type="SUPFAM" id="SSF161098">
    <property type="entry name" value="MetI-like"/>
    <property type="match status" value="1"/>
</dbReference>
<evidence type="ECO:0000256" key="3">
    <source>
        <dbReference type="ARBA" id="ARBA00022475"/>
    </source>
</evidence>
<sequence length="112" mass="13037">MLNFEREETQNYVELARSLGFGKWYVQTKHIFRNAVLSVFFQSKKILWFMLSNLFILELLFNINGVTSLLVSYMSPSSFAMALLCLFVPVFIVYSLLEIIVERKANRGEVLT</sequence>
<keyword evidence="4 7" id="KW-0812">Transmembrane</keyword>
<evidence type="ECO:0000256" key="5">
    <source>
        <dbReference type="ARBA" id="ARBA00022989"/>
    </source>
</evidence>
<proteinExistence type="predicted"/>
<reference evidence="9 10" key="1">
    <citation type="journal article" date="2016" name="Front. Microbiol.">
        <title>Microevolution Analysis of Bacillus coahuilensis Unveils Differences in Phosphorus Acquisition Strategies and Their Regulation.</title>
        <authorList>
            <person name="Gomez-Lunar Z."/>
            <person name="Hernandez-Gonzalez I."/>
            <person name="Rodriguez-Torres M.D."/>
            <person name="Souza V."/>
            <person name="Olmedo-Alvarez G."/>
        </authorList>
    </citation>
    <scope>NUCLEOTIDE SEQUENCE [LARGE SCALE GENOMIC DNA]</scope>
    <source>
        <strain evidence="10">p1.1.43</strain>
    </source>
</reference>
<protein>
    <submittedName>
        <fullName evidence="9">Peptide ABC transporter permease</fullName>
    </submittedName>
</protein>
<evidence type="ECO:0000256" key="6">
    <source>
        <dbReference type="ARBA" id="ARBA00023136"/>
    </source>
</evidence>
<feature type="domain" description="ABC transmembrane type-1" evidence="8">
    <location>
        <begin position="10"/>
        <end position="101"/>
    </location>
</feature>